<comment type="caution">
    <text evidence="2">The sequence shown here is derived from an EMBL/GenBank/DDBJ whole genome shotgun (WGS) entry which is preliminary data.</text>
</comment>
<dbReference type="Pfam" id="PF10396">
    <property type="entry name" value="TrmE_N"/>
    <property type="match status" value="1"/>
</dbReference>
<evidence type="ECO:0000313" key="2">
    <source>
        <dbReference type="EMBL" id="EKC79715.1"/>
    </source>
</evidence>
<dbReference type="InterPro" id="IPR027266">
    <property type="entry name" value="TrmE/GcvT-like"/>
</dbReference>
<dbReference type="GO" id="GO:0016787">
    <property type="term" value="F:hydrolase activity"/>
    <property type="evidence" value="ECO:0007669"/>
    <property type="project" value="UniProtKB-KW"/>
</dbReference>
<dbReference type="SUPFAM" id="SSF103025">
    <property type="entry name" value="Folate-binding domain"/>
    <property type="match status" value="1"/>
</dbReference>
<name>K1UNI3_9ZZZZ</name>
<accession>K1UNI3</accession>
<dbReference type="EMBL" id="AJWY01001486">
    <property type="protein sequence ID" value="EKC79715.1"/>
    <property type="molecule type" value="Genomic_DNA"/>
</dbReference>
<gene>
    <name evidence="2" type="ORF">LEA_02151</name>
</gene>
<sequence>MEHLHTTICALATPPGEGGIATVRVSGPDAYGIVGKIF</sequence>
<dbReference type="InterPro" id="IPR018948">
    <property type="entry name" value="GTP-bd_TrmE_N"/>
</dbReference>
<protein>
    <submittedName>
        <fullName evidence="2">Protein containing GTP-binding protein TrmE</fullName>
        <ecNumber evidence="2">3.6.-.-</ecNumber>
    </submittedName>
</protein>
<reference evidence="2" key="1">
    <citation type="journal article" date="2013" name="Environ. Microbiol.">
        <title>Microbiota from the distal guts of lean and obese adolescents exhibit partial functional redundancy besides clear differences in community structure.</title>
        <authorList>
            <person name="Ferrer M."/>
            <person name="Ruiz A."/>
            <person name="Lanza F."/>
            <person name="Haange S.B."/>
            <person name="Oberbach A."/>
            <person name="Till H."/>
            <person name="Bargiela R."/>
            <person name="Campoy C."/>
            <person name="Segura M.T."/>
            <person name="Richter M."/>
            <person name="von Bergen M."/>
            <person name="Seifert J."/>
            <person name="Suarez A."/>
        </authorList>
    </citation>
    <scope>NUCLEOTIDE SEQUENCE</scope>
</reference>
<dbReference type="EC" id="3.6.-.-" evidence="2"/>
<dbReference type="AlphaFoldDB" id="K1UNI3"/>
<feature type="domain" description="GTP-binding protein TrmE N-terminal" evidence="1">
    <location>
        <begin position="7"/>
        <end position="38"/>
    </location>
</feature>
<dbReference type="Gene3D" id="3.30.1360.120">
    <property type="entry name" value="Probable tRNA modification gtpase trme, domain 1"/>
    <property type="match status" value="1"/>
</dbReference>
<organism evidence="2">
    <name type="scientific">human gut metagenome</name>
    <dbReference type="NCBI Taxonomy" id="408170"/>
    <lineage>
        <taxon>unclassified sequences</taxon>
        <taxon>metagenomes</taxon>
        <taxon>organismal metagenomes</taxon>
    </lineage>
</organism>
<evidence type="ECO:0000259" key="1">
    <source>
        <dbReference type="Pfam" id="PF10396"/>
    </source>
</evidence>
<feature type="non-terminal residue" evidence="2">
    <location>
        <position position="38"/>
    </location>
</feature>
<keyword evidence="2" id="KW-0378">Hydrolase</keyword>
<proteinExistence type="predicted"/>